<dbReference type="Pfam" id="PF19568">
    <property type="entry name" value="Spore_III_AA"/>
    <property type="match status" value="1"/>
</dbReference>
<sequence length="331" mass="37323">MKRKTETFENLCRFITEDIRQTLLRLPKEYKEDIEEIRLRNNKPLNIYIKGKNFFVGKNGTVLESEKEGLIIKDDDIKNTFQLITNHSVYAFSEEIKNGFITITGGHRVGIGGKTVYGLDKIEDITNISSLNFRIAREKKGISDFLIPNLIDENNDFYNTLIISPPQCGKTTLLRDIIRNLSNGKDNEFEGFKIGLIDERSEIAGVYRGVSQNDVGLRTDILDGCLKSHGIIMLIRSMSPEIIAVDEIGGVKDIEAIGEGLRAGIKFIATVHGSSLDEIKCKKNLNEIINEKIFKRYVVLDRSRGVGTIREIINGKSFKKIDLKSDNYGSS</sequence>
<dbReference type="EMBL" id="LTDM01000001">
    <property type="protein sequence ID" value="OLS03932.1"/>
    <property type="molecule type" value="Genomic_DNA"/>
</dbReference>
<dbReference type="RefSeq" id="WP_075724036.1">
    <property type="nucleotide sequence ID" value="NZ_LTDM01000001.1"/>
</dbReference>
<gene>
    <name evidence="4" type="ORF">TICRE_00590</name>
</gene>
<evidence type="ECO:0000256" key="2">
    <source>
        <dbReference type="ARBA" id="ARBA00022840"/>
    </source>
</evidence>
<organism evidence="4 5">
    <name type="scientific">Tissierella creatinophila DSM 6911</name>
    <dbReference type="NCBI Taxonomy" id="1123403"/>
    <lineage>
        <taxon>Bacteria</taxon>
        <taxon>Bacillati</taxon>
        <taxon>Bacillota</taxon>
        <taxon>Tissierellia</taxon>
        <taxon>Tissierellales</taxon>
        <taxon>Tissierellaceae</taxon>
        <taxon>Tissierella</taxon>
    </lineage>
</organism>
<dbReference type="NCBIfam" id="TIGR02858">
    <property type="entry name" value="spore_III_AA"/>
    <property type="match status" value="1"/>
</dbReference>
<dbReference type="PANTHER" id="PTHR20953:SF3">
    <property type="entry name" value="P-LOOP CONTAINING NUCLEOSIDE TRIPHOSPHATE HYDROLASES SUPERFAMILY PROTEIN"/>
    <property type="match status" value="1"/>
</dbReference>
<reference evidence="4 5" key="1">
    <citation type="submission" date="2016-02" db="EMBL/GenBank/DDBJ databases">
        <title>Genome sequence of Tissierella creatinophila DSM 6911.</title>
        <authorList>
            <person name="Poehlein A."/>
            <person name="Daniel R."/>
        </authorList>
    </citation>
    <scope>NUCLEOTIDE SEQUENCE [LARGE SCALE GENOMIC DNA]</scope>
    <source>
        <strain evidence="4 5">DSM 6911</strain>
    </source>
</reference>
<keyword evidence="5" id="KW-1185">Reference proteome</keyword>
<dbReference type="Proteomes" id="UP000186112">
    <property type="component" value="Unassembled WGS sequence"/>
</dbReference>
<keyword evidence="2" id="KW-0067">ATP-binding</keyword>
<comment type="caution">
    <text evidence="4">The sequence shown here is derived from an EMBL/GenBank/DDBJ whole genome shotgun (WGS) entry which is preliminary data.</text>
</comment>
<dbReference type="InterPro" id="IPR045735">
    <property type="entry name" value="Spore_III_AA_AAA+_ATPase"/>
</dbReference>
<proteinExistence type="predicted"/>
<dbReference type="Gene3D" id="3.40.50.300">
    <property type="entry name" value="P-loop containing nucleotide triphosphate hydrolases"/>
    <property type="match status" value="1"/>
</dbReference>
<evidence type="ECO:0000259" key="3">
    <source>
        <dbReference type="SMART" id="SM00382"/>
    </source>
</evidence>
<feature type="domain" description="AAA+ ATPase" evidence="3">
    <location>
        <begin position="156"/>
        <end position="310"/>
    </location>
</feature>
<dbReference type="SMART" id="SM00382">
    <property type="entry name" value="AAA"/>
    <property type="match status" value="1"/>
</dbReference>
<accession>A0A1U7M9D9</accession>
<protein>
    <recommendedName>
        <fullName evidence="3">AAA+ ATPase domain-containing protein</fullName>
    </recommendedName>
</protein>
<dbReference type="AlphaFoldDB" id="A0A1U7M9D9"/>
<dbReference type="InterPro" id="IPR003593">
    <property type="entry name" value="AAA+_ATPase"/>
</dbReference>
<dbReference type="PANTHER" id="PTHR20953">
    <property type="entry name" value="KINASE-RELATED"/>
    <property type="match status" value="1"/>
</dbReference>
<evidence type="ECO:0000256" key="1">
    <source>
        <dbReference type="ARBA" id="ARBA00022741"/>
    </source>
</evidence>
<dbReference type="InterPro" id="IPR014217">
    <property type="entry name" value="Spore_III_AA"/>
</dbReference>
<name>A0A1U7M9D9_TISCR</name>
<dbReference type="SUPFAM" id="SSF52540">
    <property type="entry name" value="P-loop containing nucleoside triphosphate hydrolases"/>
    <property type="match status" value="1"/>
</dbReference>
<dbReference type="GO" id="GO:0005524">
    <property type="term" value="F:ATP binding"/>
    <property type="evidence" value="ECO:0007669"/>
    <property type="project" value="UniProtKB-KW"/>
</dbReference>
<evidence type="ECO:0000313" key="5">
    <source>
        <dbReference type="Proteomes" id="UP000186112"/>
    </source>
</evidence>
<keyword evidence="1" id="KW-0547">Nucleotide-binding</keyword>
<dbReference type="OrthoDB" id="9768243at2"/>
<dbReference type="InterPro" id="IPR027417">
    <property type="entry name" value="P-loop_NTPase"/>
</dbReference>
<evidence type="ECO:0000313" key="4">
    <source>
        <dbReference type="EMBL" id="OLS03932.1"/>
    </source>
</evidence>